<protein>
    <submittedName>
        <fullName evidence="5">Iron-containing alcohol dehydrogenase</fullName>
    </submittedName>
</protein>
<name>A0A6L5XVJ4_9FIRM</name>
<proteinExistence type="inferred from homology"/>
<feature type="domain" description="Fe-containing alcohol dehydrogenase-like C-terminal" evidence="4">
    <location>
        <begin position="187"/>
        <end position="381"/>
    </location>
</feature>
<dbReference type="GO" id="GO:0046872">
    <property type="term" value="F:metal ion binding"/>
    <property type="evidence" value="ECO:0007669"/>
    <property type="project" value="InterPro"/>
</dbReference>
<dbReference type="Pfam" id="PF00465">
    <property type="entry name" value="Fe-ADH"/>
    <property type="match status" value="1"/>
</dbReference>
<feature type="domain" description="Alcohol dehydrogenase iron-type/glycerol dehydrogenase GldA" evidence="3">
    <location>
        <begin position="21"/>
        <end position="174"/>
    </location>
</feature>
<evidence type="ECO:0000256" key="1">
    <source>
        <dbReference type="ARBA" id="ARBA00007358"/>
    </source>
</evidence>
<dbReference type="FunFam" id="3.40.50.1970:FF:000003">
    <property type="entry name" value="Alcohol dehydrogenase, iron-containing"/>
    <property type="match status" value="1"/>
</dbReference>
<keyword evidence="6" id="KW-1185">Reference proteome</keyword>
<dbReference type="InterPro" id="IPR039697">
    <property type="entry name" value="Alcohol_dehydrogenase_Fe"/>
</dbReference>
<dbReference type="GO" id="GO:0004022">
    <property type="term" value="F:alcohol dehydrogenase (NAD+) activity"/>
    <property type="evidence" value="ECO:0007669"/>
    <property type="project" value="UniProtKB-ARBA"/>
</dbReference>
<gene>
    <name evidence="5" type="ORF">FYJ58_00540</name>
</gene>
<dbReference type="Gene3D" id="3.40.50.1970">
    <property type="match status" value="1"/>
</dbReference>
<dbReference type="InterPro" id="IPR056798">
    <property type="entry name" value="ADH_Fe_C"/>
</dbReference>
<evidence type="ECO:0000259" key="3">
    <source>
        <dbReference type="Pfam" id="PF00465"/>
    </source>
</evidence>
<sequence>MDFKLEQKVKVSVTHELSTTILEILKEKEYKKPMIATGTFQLEMPMVKALLKTLEENKIEVCIYDKVVSDPSTDLVNTGASLFVENGCDSIIGIGGGSAIDTARGINIVRTLGGKIEDYVIEKEVPIFCDGLIAVPTTSGTGSELSNAAVVTDIHTHEKLAVLSDNAVSEYAVLCPELTVTMPKGLTISTGLDAFAHAMEGYTSNLSSPITDAICEKVMYLIVKYLPNAVKNGEDLEARERMMVAAALAGWMLNNAGTHVGHSLAHVIGPEYKIPHGAACAYALPGTMLYTASVKAKKIKEIGYILGAKFPENATDSEIGKITSEKFKWFRDEVLGMESFSKLNITKEELLSNAKKVSEERFAGNSPMPITEELAEKLLKEIG</sequence>
<dbReference type="RefSeq" id="WP_154515651.1">
    <property type="nucleotide sequence ID" value="NZ_VUMT01000001.1"/>
</dbReference>
<keyword evidence="2" id="KW-0560">Oxidoreductase</keyword>
<accession>A0A6L5XVJ4</accession>
<evidence type="ECO:0000313" key="6">
    <source>
        <dbReference type="Proteomes" id="UP000482209"/>
    </source>
</evidence>
<dbReference type="CDD" id="cd14863">
    <property type="entry name" value="Fe-ADH-like"/>
    <property type="match status" value="1"/>
</dbReference>
<evidence type="ECO:0000259" key="4">
    <source>
        <dbReference type="Pfam" id="PF25137"/>
    </source>
</evidence>
<dbReference type="PANTHER" id="PTHR11496">
    <property type="entry name" value="ALCOHOL DEHYDROGENASE"/>
    <property type="match status" value="1"/>
</dbReference>
<dbReference type="Pfam" id="PF25137">
    <property type="entry name" value="ADH_Fe_C"/>
    <property type="match status" value="1"/>
</dbReference>
<dbReference type="Proteomes" id="UP000482209">
    <property type="component" value="Unassembled WGS sequence"/>
</dbReference>
<dbReference type="InterPro" id="IPR001670">
    <property type="entry name" value="ADH_Fe/GldA"/>
</dbReference>
<dbReference type="AlphaFoldDB" id="A0A6L5XVJ4"/>
<evidence type="ECO:0000256" key="2">
    <source>
        <dbReference type="ARBA" id="ARBA00023002"/>
    </source>
</evidence>
<comment type="caution">
    <text evidence="5">The sequence shown here is derived from an EMBL/GenBank/DDBJ whole genome shotgun (WGS) entry which is preliminary data.</text>
</comment>
<comment type="similarity">
    <text evidence="1">Belongs to the iron-containing alcohol dehydrogenase family.</text>
</comment>
<reference evidence="5 6" key="1">
    <citation type="submission" date="2019-08" db="EMBL/GenBank/DDBJ databases">
        <title>In-depth cultivation of the pig gut microbiome towards novel bacterial diversity and tailored functional studies.</title>
        <authorList>
            <person name="Wylensek D."/>
            <person name="Hitch T.C.A."/>
            <person name="Clavel T."/>
        </authorList>
    </citation>
    <scope>NUCLEOTIDE SEQUENCE [LARGE SCALE GENOMIC DNA]</scope>
    <source>
        <strain evidence="5 6">WCA-693-APC-MOT-I</strain>
    </source>
</reference>
<dbReference type="PANTHER" id="PTHR11496:SF102">
    <property type="entry name" value="ALCOHOL DEHYDROGENASE 4"/>
    <property type="match status" value="1"/>
</dbReference>
<dbReference type="SUPFAM" id="SSF56796">
    <property type="entry name" value="Dehydroquinate synthase-like"/>
    <property type="match status" value="1"/>
</dbReference>
<organism evidence="5 6">
    <name type="scientific">Velocimicrobium porci</name>
    <dbReference type="NCBI Taxonomy" id="2606634"/>
    <lineage>
        <taxon>Bacteria</taxon>
        <taxon>Bacillati</taxon>
        <taxon>Bacillota</taxon>
        <taxon>Clostridia</taxon>
        <taxon>Lachnospirales</taxon>
        <taxon>Lachnospiraceae</taxon>
        <taxon>Velocimicrobium</taxon>
    </lineage>
</organism>
<evidence type="ECO:0000313" key="5">
    <source>
        <dbReference type="EMBL" id="MSS62381.1"/>
    </source>
</evidence>
<dbReference type="EMBL" id="VUMT01000001">
    <property type="protein sequence ID" value="MSS62381.1"/>
    <property type="molecule type" value="Genomic_DNA"/>
</dbReference>
<dbReference type="Gene3D" id="1.20.1090.10">
    <property type="entry name" value="Dehydroquinate synthase-like - alpha domain"/>
    <property type="match status" value="1"/>
</dbReference>